<feature type="compositionally biased region" description="Low complexity" evidence="1">
    <location>
        <begin position="511"/>
        <end position="524"/>
    </location>
</feature>
<evidence type="ECO:0000313" key="2">
    <source>
        <dbReference type="EMBL" id="PNH04630.1"/>
    </source>
</evidence>
<feature type="compositionally biased region" description="Pro residues" evidence="1">
    <location>
        <begin position="195"/>
        <end position="205"/>
    </location>
</feature>
<dbReference type="SUPFAM" id="SSF56300">
    <property type="entry name" value="Metallo-dependent phosphatases"/>
    <property type="match status" value="1"/>
</dbReference>
<feature type="region of interest" description="Disordered" evidence="1">
    <location>
        <begin position="346"/>
        <end position="407"/>
    </location>
</feature>
<gene>
    <name evidence="2" type="ORF">TSOC_009180</name>
</gene>
<name>A0A2J7ZWI2_9CHLO</name>
<reference evidence="2 3" key="1">
    <citation type="journal article" date="2017" name="Mol. Biol. Evol.">
        <title>The 4-celled Tetrabaena socialis nuclear genome reveals the essential components for genetic control of cell number at the origin of multicellularity in the volvocine lineage.</title>
        <authorList>
            <person name="Featherston J."/>
            <person name="Arakaki Y."/>
            <person name="Hanschen E.R."/>
            <person name="Ferris P.J."/>
            <person name="Michod R.E."/>
            <person name="Olson B.J.S.C."/>
            <person name="Nozaki H."/>
            <person name="Durand P.M."/>
        </authorList>
    </citation>
    <scope>NUCLEOTIDE SEQUENCE [LARGE SCALE GENOMIC DNA]</scope>
    <source>
        <strain evidence="2 3">NIES-571</strain>
    </source>
</reference>
<feature type="compositionally biased region" description="Low complexity" evidence="1">
    <location>
        <begin position="365"/>
        <end position="378"/>
    </location>
</feature>
<dbReference type="InterPro" id="IPR029052">
    <property type="entry name" value="Metallo-depent_PP-like"/>
</dbReference>
<organism evidence="2 3">
    <name type="scientific">Tetrabaena socialis</name>
    <dbReference type="NCBI Taxonomy" id="47790"/>
    <lineage>
        <taxon>Eukaryota</taxon>
        <taxon>Viridiplantae</taxon>
        <taxon>Chlorophyta</taxon>
        <taxon>core chlorophytes</taxon>
        <taxon>Chlorophyceae</taxon>
        <taxon>CS clade</taxon>
        <taxon>Chlamydomonadales</taxon>
        <taxon>Tetrabaenaceae</taxon>
        <taxon>Tetrabaena</taxon>
    </lineage>
</organism>
<dbReference type="Proteomes" id="UP000236333">
    <property type="component" value="Unassembled WGS sequence"/>
</dbReference>
<feature type="region of interest" description="Disordered" evidence="1">
    <location>
        <begin position="293"/>
        <end position="328"/>
    </location>
</feature>
<accession>A0A2J7ZWI2</accession>
<keyword evidence="3" id="KW-1185">Reference proteome</keyword>
<dbReference type="PANTHER" id="PTHR37844">
    <property type="entry name" value="SER/THR PROTEIN PHOSPHATASE SUPERFAMILY (AFU_ORTHOLOGUE AFUA_1G14840)"/>
    <property type="match status" value="1"/>
</dbReference>
<feature type="compositionally biased region" description="Low complexity" evidence="1">
    <location>
        <begin position="176"/>
        <end position="194"/>
    </location>
</feature>
<feature type="compositionally biased region" description="Basic and acidic residues" evidence="1">
    <location>
        <begin position="241"/>
        <end position="251"/>
    </location>
</feature>
<feature type="compositionally biased region" description="Low complexity" evidence="1">
    <location>
        <begin position="228"/>
        <end position="240"/>
    </location>
</feature>
<dbReference type="PANTHER" id="PTHR37844:SF2">
    <property type="entry name" value="SER_THR PROTEIN PHOSPHATASE SUPERFAMILY (AFU_ORTHOLOGUE AFUA_1G14840)"/>
    <property type="match status" value="1"/>
</dbReference>
<feature type="region of interest" description="Disordered" evidence="1">
    <location>
        <begin position="165"/>
        <end position="213"/>
    </location>
</feature>
<feature type="region of interest" description="Disordered" evidence="1">
    <location>
        <begin position="228"/>
        <end position="277"/>
    </location>
</feature>
<evidence type="ECO:0000256" key="1">
    <source>
        <dbReference type="SAM" id="MobiDB-lite"/>
    </source>
</evidence>
<evidence type="ECO:0008006" key="4">
    <source>
        <dbReference type="Google" id="ProtNLM"/>
    </source>
</evidence>
<dbReference type="OrthoDB" id="550558at2759"/>
<evidence type="ECO:0000313" key="3">
    <source>
        <dbReference type="Proteomes" id="UP000236333"/>
    </source>
</evidence>
<proteinExistence type="predicted"/>
<feature type="region of interest" description="Disordered" evidence="1">
    <location>
        <begin position="468"/>
        <end position="524"/>
    </location>
</feature>
<feature type="compositionally biased region" description="Low complexity" evidence="1">
    <location>
        <begin position="293"/>
        <end position="308"/>
    </location>
</feature>
<comment type="caution">
    <text evidence="2">The sequence shown here is derived from an EMBL/GenBank/DDBJ whole genome shotgun (WGS) entry which is preliminary data.</text>
</comment>
<feature type="compositionally biased region" description="Low complexity" evidence="1">
    <location>
        <begin position="393"/>
        <end position="403"/>
    </location>
</feature>
<feature type="compositionally biased region" description="Gly residues" evidence="1">
    <location>
        <begin position="379"/>
        <end position="392"/>
    </location>
</feature>
<feature type="region of interest" description="Disordered" evidence="1">
    <location>
        <begin position="650"/>
        <end position="705"/>
    </location>
</feature>
<feature type="non-terminal residue" evidence="2">
    <location>
        <position position="1"/>
    </location>
</feature>
<protein>
    <recommendedName>
        <fullName evidence="4">Calcineurin-like phosphoesterase domain-containing protein</fullName>
    </recommendedName>
</protein>
<sequence>DLLSAYRQLAKRQNTPSAPPLPLHRVVELPDAPRSTAPAEQRPAEMLTLSVVSDTHLEARPLDLDDVIDPGLSSDVLALLGDIGDPTTPAYGDFIAACASRFRTVLLLAGNNEYRNPTGRSMAQTEELIRARIAPYRNVRFLQNSIHIVNNICFIGSTLWSHVPNEPMLPPPQQQPQPQLAAAPPAQEAPRQAAPAPPHAPPPQPEAVAGPKARLARPLVSPFVARGAAAPDATGTAAAPDDQRSSSDGRHSGGGSRDSGDGTRSGIHPSLGRGHSASLPLYATTSLGCALSSGGNQDDSGNDGASGAADDDCGGRQRRSMDRHDHARRRCRPGCAHAHAPRHTVSLSALPPDAPCPPAFAEIPGSSIEESTSTSGSGSESGSGSASGGSGSGSDSDGEAAGAKDGGGGGGGAGVLLAGGGIAQRWAPHPAEAEKPAGTVAPSPIAAASAPSTTGAVAAPAAASTAGAVAAGAPAAHEPQNPPHHAPRPHHHSHSSPLARRSHGHHHRTSHPSASPSAAPAAAAHLTANPRDYLAATSLDYRLIYDRPGGDPITPETTNALFAANVAFLRSTVRAALSQGLQPVVLSHHAPALGGTSHPRFTGHPATHAYASDLEPFLTGSGILAWYCGHTHYNFDRVLQGGVRLASNQFGSQPQPAAGYSRTQRHHLPSAGVAEGQRATAEERAGSGALRAAAHSGLSGIAGPA</sequence>
<feature type="compositionally biased region" description="Basic residues" evidence="1">
    <location>
        <begin position="485"/>
        <end position="510"/>
    </location>
</feature>
<dbReference type="AlphaFoldDB" id="A0A2J7ZWI2"/>
<feature type="compositionally biased region" description="Basic and acidic residues" evidence="1">
    <location>
        <begin position="313"/>
        <end position="325"/>
    </location>
</feature>
<dbReference type="EMBL" id="PGGS01000372">
    <property type="protein sequence ID" value="PNH04630.1"/>
    <property type="molecule type" value="Genomic_DNA"/>
</dbReference>